<reference evidence="2 3" key="1">
    <citation type="submission" date="2019-06" db="EMBL/GenBank/DDBJ databases">
        <title>Paenimaribius caenipelagi gen. nov., sp. nov., isolated from a tidal flat.</title>
        <authorList>
            <person name="Yoon J.-H."/>
        </authorList>
    </citation>
    <scope>NUCLEOTIDE SEQUENCE [LARGE SCALE GENOMIC DNA]</scope>
    <source>
        <strain evidence="2 3">JBTF-M29</strain>
    </source>
</reference>
<sequence length="84" mass="9148">MTRFVTFAAAALLAAPAFAESHAEPDYVMEAQKRLAMVLQECNVDMTDEDVMNMTMTQAAGILMVEGSESNDCQKIEALARDGM</sequence>
<organism evidence="2 3">
    <name type="scientific">Palleronia caenipelagi</name>
    <dbReference type="NCBI Taxonomy" id="2489174"/>
    <lineage>
        <taxon>Bacteria</taxon>
        <taxon>Pseudomonadati</taxon>
        <taxon>Pseudomonadota</taxon>
        <taxon>Alphaproteobacteria</taxon>
        <taxon>Rhodobacterales</taxon>
        <taxon>Roseobacteraceae</taxon>
        <taxon>Palleronia</taxon>
    </lineage>
</organism>
<feature type="signal peptide" evidence="1">
    <location>
        <begin position="1"/>
        <end position="19"/>
    </location>
</feature>
<keyword evidence="3" id="KW-1185">Reference proteome</keyword>
<dbReference type="RefSeq" id="WP_142834746.1">
    <property type="nucleotide sequence ID" value="NZ_VFSV01000015.1"/>
</dbReference>
<proteinExistence type="predicted"/>
<accession>A0A547Q0D0</accession>
<dbReference type="AlphaFoldDB" id="A0A547Q0D0"/>
<protein>
    <submittedName>
        <fullName evidence="2">Uncharacterized protein</fullName>
    </submittedName>
</protein>
<dbReference type="Proteomes" id="UP000318590">
    <property type="component" value="Unassembled WGS sequence"/>
</dbReference>
<comment type="caution">
    <text evidence="2">The sequence shown here is derived from an EMBL/GenBank/DDBJ whole genome shotgun (WGS) entry which is preliminary data.</text>
</comment>
<gene>
    <name evidence="2" type="ORF">FEV53_10355</name>
</gene>
<dbReference type="OrthoDB" id="7874999at2"/>
<evidence type="ECO:0000313" key="2">
    <source>
        <dbReference type="EMBL" id="TRD19837.1"/>
    </source>
</evidence>
<name>A0A547Q0D0_9RHOB</name>
<dbReference type="EMBL" id="VFSV01000015">
    <property type="protein sequence ID" value="TRD19837.1"/>
    <property type="molecule type" value="Genomic_DNA"/>
</dbReference>
<keyword evidence="1" id="KW-0732">Signal</keyword>
<feature type="chain" id="PRO_5021888868" evidence="1">
    <location>
        <begin position="20"/>
        <end position="84"/>
    </location>
</feature>
<evidence type="ECO:0000313" key="3">
    <source>
        <dbReference type="Proteomes" id="UP000318590"/>
    </source>
</evidence>
<evidence type="ECO:0000256" key="1">
    <source>
        <dbReference type="SAM" id="SignalP"/>
    </source>
</evidence>